<sequence>MDEKGCQRGGGRKTSPEKYFVPCGRYPKYKARSGNLELITIIECVCADGTSLAPGFVFGGKSYHKKWFRAHPDICVGTSPNGWTDDFICTKWFEKSFIPQATARNGSGKPILL</sequence>
<evidence type="ECO:0000259" key="1">
    <source>
        <dbReference type="Pfam" id="PF03184"/>
    </source>
</evidence>
<gene>
    <name evidence="2" type="ORF">PISMIDRAFT_112899</name>
</gene>
<evidence type="ECO:0000313" key="3">
    <source>
        <dbReference type="Proteomes" id="UP000054018"/>
    </source>
</evidence>
<reference evidence="3" key="2">
    <citation type="submission" date="2015-01" db="EMBL/GenBank/DDBJ databases">
        <title>Evolutionary Origins and Diversification of the Mycorrhizal Mutualists.</title>
        <authorList>
            <consortium name="DOE Joint Genome Institute"/>
            <consortium name="Mycorrhizal Genomics Consortium"/>
            <person name="Kohler A."/>
            <person name="Kuo A."/>
            <person name="Nagy L.G."/>
            <person name="Floudas D."/>
            <person name="Copeland A."/>
            <person name="Barry K.W."/>
            <person name="Cichocki N."/>
            <person name="Veneault-Fourrey C."/>
            <person name="LaButti K."/>
            <person name="Lindquist E.A."/>
            <person name="Lipzen A."/>
            <person name="Lundell T."/>
            <person name="Morin E."/>
            <person name="Murat C."/>
            <person name="Riley R."/>
            <person name="Ohm R."/>
            <person name="Sun H."/>
            <person name="Tunlid A."/>
            <person name="Henrissat B."/>
            <person name="Grigoriev I.V."/>
            <person name="Hibbett D.S."/>
            <person name="Martin F."/>
        </authorList>
    </citation>
    <scope>NUCLEOTIDE SEQUENCE [LARGE SCALE GENOMIC DNA]</scope>
    <source>
        <strain evidence="3">441</strain>
    </source>
</reference>
<feature type="non-terminal residue" evidence="2">
    <location>
        <position position="1"/>
    </location>
</feature>
<dbReference type="AlphaFoldDB" id="A0A0C9Z2N8"/>
<dbReference type="Pfam" id="PF03184">
    <property type="entry name" value="DDE_1"/>
    <property type="match status" value="1"/>
</dbReference>
<accession>A0A0C9Z2N8</accession>
<dbReference type="STRING" id="765257.A0A0C9Z2N8"/>
<protein>
    <recommendedName>
        <fullName evidence="1">DDE-1 domain-containing protein</fullName>
    </recommendedName>
</protein>
<dbReference type="HOGENOM" id="CLU_013929_16_0_1"/>
<keyword evidence="3" id="KW-1185">Reference proteome</keyword>
<dbReference type="OrthoDB" id="3265672at2759"/>
<dbReference type="EMBL" id="KN833850">
    <property type="protein sequence ID" value="KIK16662.1"/>
    <property type="molecule type" value="Genomic_DNA"/>
</dbReference>
<feature type="domain" description="DDE-1" evidence="1">
    <location>
        <begin position="38"/>
        <end position="105"/>
    </location>
</feature>
<name>A0A0C9Z2N8_9AGAM</name>
<dbReference type="InterPro" id="IPR004875">
    <property type="entry name" value="DDE_SF_endonuclease_dom"/>
</dbReference>
<proteinExistence type="predicted"/>
<dbReference type="GO" id="GO:0003676">
    <property type="term" value="F:nucleic acid binding"/>
    <property type="evidence" value="ECO:0007669"/>
    <property type="project" value="InterPro"/>
</dbReference>
<dbReference type="Proteomes" id="UP000054018">
    <property type="component" value="Unassembled WGS sequence"/>
</dbReference>
<evidence type="ECO:0000313" key="2">
    <source>
        <dbReference type="EMBL" id="KIK16662.1"/>
    </source>
</evidence>
<reference evidence="2 3" key="1">
    <citation type="submission" date="2014-04" db="EMBL/GenBank/DDBJ databases">
        <authorList>
            <consortium name="DOE Joint Genome Institute"/>
            <person name="Kuo A."/>
            <person name="Kohler A."/>
            <person name="Costa M.D."/>
            <person name="Nagy L.G."/>
            <person name="Floudas D."/>
            <person name="Copeland A."/>
            <person name="Barry K.W."/>
            <person name="Cichocki N."/>
            <person name="Veneault-Fourrey C."/>
            <person name="LaButti K."/>
            <person name="Lindquist E.A."/>
            <person name="Lipzen A."/>
            <person name="Lundell T."/>
            <person name="Morin E."/>
            <person name="Murat C."/>
            <person name="Sun H."/>
            <person name="Tunlid A."/>
            <person name="Henrissat B."/>
            <person name="Grigoriev I.V."/>
            <person name="Hibbett D.S."/>
            <person name="Martin F."/>
            <person name="Nordberg H.P."/>
            <person name="Cantor M.N."/>
            <person name="Hua S.X."/>
        </authorList>
    </citation>
    <scope>NUCLEOTIDE SEQUENCE [LARGE SCALE GENOMIC DNA]</scope>
    <source>
        <strain evidence="2 3">441</strain>
    </source>
</reference>
<organism evidence="2 3">
    <name type="scientific">Pisolithus microcarpus 441</name>
    <dbReference type="NCBI Taxonomy" id="765257"/>
    <lineage>
        <taxon>Eukaryota</taxon>
        <taxon>Fungi</taxon>
        <taxon>Dikarya</taxon>
        <taxon>Basidiomycota</taxon>
        <taxon>Agaricomycotina</taxon>
        <taxon>Agaricomycetes</taxon>
        <taxon>Agaricomycetidae</taxon>
        <taxon>Boletales</taxon>
        <taxon>Sclerodermatineae</taxon>
        <taxon>Pisolithaceae</taxon>
        <taxon>Pisolithus</taxon>
    </lineage>
</organism>